<organism evidence="3 4">
    <name type="scientific">Candidatus Onthocola gallistercoris</name>
    <dbReference type="NCBI Taxonomy" id="2840876"/>
    <lineage>
        <taxon>Bacteria</taxon>
        <taxon>Bacillati</taxon>
        <taxon>Bacillota</taxon>
        <taxon>Bacilli</taxon>
        <taxon>Candidatus Onthocola</taxon>
    </lineage>
</organism>
<evidence type="ECO:0000259" key="2">
    <source>
        <dbReference type="Pfam" id="PF03551"/>
    </source>
</evidence>
<dbReference type="PANTHER" id="PTHR33169:SF13">
    <property type="entry name" value="PADR-FAMILY TRANSCRIPTIONAL REGULATOR"/>
    <property type="match status" value="1"/>
</dbReference>
<dbReference type="PANTHER" id="PTHR33169">
    <property type="entry name" value="PADR-FAMILY TRANSCRIPTIONAL REGULATOR"/>
    <property type="match status" value="1"/>
</dbReference>
<evidence type="ECO:0000313" key="4">
    <source>
        <dbReference type="Proteomes" id="UP000824164"/>
    </source>
</evidence>
<feature type="domain" description="Transcription regulator PadR N-terminal" evidence="2">
    <location>
        <begin position="14"/>
        <end position="86"/>
    </location>
</feature>
<dbReference type="InterPro" id="IPR052509">
    <property type="entry name" value="Metal_resp_DNA-bind_regulator"/>
</dbReference>
<sequence length="129" mass="14601">MRKEEPLTESYFYILLCLWQRPLHGYGIMQMTSQITGGRVVIGSGTMYGATGKMIKKQWIREIRSTDPEDERRRLYELTEAGRKVLILEVERLKEQVESADSILGMENGGLKDESGDQENPSGVYGVGV</sequence>
<evidence type="ECO:0000313" key="3">
    <source>
        <dbReference type="EMBL" id="HIU03442.1"/>
    </source>
</evidence>
<dbReference type="EMBL" id="DVLT01000055">
    <property type="protein sequence ID" value="HIU03442.1"/>
    <property type="molecule type" value="Genomic_DNA"/>
</dbReference>
<accession>A0A9D1HJU2</accession>
<reference evidence="3" key="2">
    <citation type="journal article" date="2021" name="PeerJ">
        <title>Extensive microbial diversity within the chicken gut microbiome revealed by metagenomics and culture.</title>
        <authorList>
            <person name="Gilroy R."/>
            <person name="Ravi A."/>
            <person name="Getino M."/>
            <person name="Pursley I."/>
            <person name="Horton D.L."/>
            <person name="Alikhan N.F."/>
            <person name="Baker D."/>
            <person name="Gharbi K."/>
            <person name="Hall N."/>
            <person name="Watson M."/>
            <person name="Adriaenssens E.M."/>
            <person name="Foster-Nyarko E."/>
            <person name="Jarju S."/>
            <person name="Secka A."/>
            <person name="Antonio M."/>
            <person name="Oren A."/>
            <person name="Chaudhuri R.R."/>
            <person name="La Ragione R."/>
            <person name="Hildebrand F."/>
            <person name="Pallen M.J."/>
        </authorList>
    </citation>
    <scope>NUCLEOTIDE SEQUENCE</scope>
    <source>
        <strain evidence="3">CHK187-14744</strain>
    </source>
</reference>
<gene>
    <name evidence="3" type="ORF">IAB63_09355</name>
</gene>
<feature type="region of interest" description="Disordered" evidence="1">
    <location>
        <begin position="106"/>
        <end position="129"/>
    </location>
</feature>
<comment type="caution">
    <text evidence="3">The sequence shown here is derived from an EMBL/GenBank/DDBJ whole genome shotgun (WGS) entry which is preliminary data.</text>
</comment>
<protein>
    <submittedName>
        <fullName evidence="3">Helix-turn-helix transcriptional regulator</fullName>
    </submittedName>
</protein>
<proteinExistence type="predicted"/>
<dbReference type="InterPro" id="IPR005149">
    <property type="entry name" value="Tscrpt_reg_PadR_N"/>
</dbReference>
<dbReference type="SUPFAM" id="SSF46785">
    <property type="entry name" value="Winged helix' DNA-binding domain"/>
    <property type="match status" value="1"/>
</dbReference>
<dbReference type="AlphaFoldDB" id="A0A9D1HJU2"/>
<dbReference type="Pfam" id="PF03551">
    <property type="entry name" value="PadR"/>
    <property type="match status" value="1"/>
</dbReference>
<evidence type="ECO:0000256" key="1">
    <source>
        <dbReference type="SAM" id="MobiDB-lite"/>
    </source>
</evidence>
<name>A0A9D1HJU2_9FIRM</name>
<dbReference type="Proteomes" id="UP000824164">
    <property type="component" value="Unassembled WGS sequence"/>
</dbReference>
<dbReference type="InterPro" id="IPR036390">
    <property type="entry name" value="WH_DNA-bd_sf"/>
</dbReference>
<dbReference type="Gene3D" id="1.10.10.10">
    <property type="entry name" value="Winged helix-like DNA-binding domain superfamily/Winged helix DNA-binding domain"/>
    <property type="match status" value="1"/>
</dbReference>
<reference evidence="3" key="1">
    <citation type="submission" date="2020-10" db="EMBL/GenBank/DDBJ databases">
        <authorList>
            <person name="Gilroy R."/>
        </authorList>
    </citation>
    <scope>NUCLEOTIDE SEQUENCE</scope>
    <source>
        <strain evidence="3">CHK187-14744</strain>
    </source>
</reference>
<dbReference type="InterPro" id="IPR036388">
    <property type="entry name" value="WH-like_DNA-bd_sf"/>
</dbReference>